<proteinExistence type="predicted"/>
<evidence type="ECO:0000313" key="2">
    <source>
        <dbReference type="Proteomes" id="UP000323257"/>
    </source>
</evidence>
<keyword evidence="2" id="KW-1185">Reference proteome</keyword>
<sequence>MRIFGWKGRMAVERWETAAADFLLAWTSRNDVIGAMLCGSYITGNPSRRSDVDIHLILSEDAENRERGNLVRGGLMIEYFLNPAQQIRAYFRQDFEARSTMSMVQFATGRIVYDPTGVTNALKAEAKQWLAKEREGLSGAELELAKYAVWDDMDNVLDSFEQRKPDYPFVCQQAMMRLFQTYSRFLQLASTPHHHVLAYLKDPRYLGKYLAPPFPDEEFARKMVRLIQDNDPYRQVQEYEQLVQHVLREMGGFDPNGWHLRTPLSL</sequence>
<dbReference type="Gene3D" id="3.30.460.10">
    <property type="entry name" value="Beta Polymerase, domain 2"/>
    <property type="match status" value="1"/>
</dbReference>
<dbReference type="AlphaFoldDB" id="A0A5S5CAH8"/>
<evidence type="ECO:0000313" key="1">
    <source>
        <dbReference type="EMBL" id="TYP75512.1"/>
    </source>
</evidence>
<comment type="caution">
    <text evidence="1">The sequence shown here is derived from an EMBL/GenBank/DDBJ whole genome shotgun (WGS) entry which is preliminary data.</text>
</comment>
<gene>
    <name evidence="1" type="ORF">BCM02_104190</name>
</gene>
<reference evidence="1 2" key="1">
    <citation type="submission" date="2019-07" db="EMBL/GenBank/DDBJ databases">
        <title>Genomic Encyclopedia of Type Strains, Phase III (KMG-III): the genomes of soil and plant-associated and newly described type strains.</title>
        <authorList>
            <person name="Whitman W."/>
        </authorList>
    </citation>
    <scope>NUCLEOTIDE SEQUENCE [LARGE SCALE GENOMIC DNA]</scope>
    <source>
        <strain evidence="1 2">BL24</strain>
    </source>
</reference>
<name>A0A5S5CAH8_9BACL</name>
<dbReference type="InterPro" id="IPR043519">
    <property type="entry name" value="NT_sf"/>
</dbReference>
<protein>
    <recommendedName>
        <fullName evidence="3">Nucleotidyltransferase-like protein</fullName>
    </recommendedName>
</protein>
<dbReference type="Proteomes" id="UP000323257">
    <property type="component" value="Unassembled WGS sequence"/>
</dbReference>
<dbReference type="SUPFAM" id="SSF81301">
    <property type="entry name" value="Nucleotidyltransferase"/>
    <property type="match status" value="1"/>
</dbReference>
<organism evidence="1 2">
    <name type="scientific">Paenibacillus methanolicus</name>
    <dbReference type="NCBI Taxonomy" id="582686"/>
    <lineage>
        <taxon>Bacteria</taxon>
        <taxon>Bacillati</taxon>
        <taxon>Bacillota</taxon>
        <taxon>Bacilli</taxon>
        <taxon>Bacillales</taxon>
        <taxon>Paenibacillaceae</taxon>
        <taxon>Paenibacillus</taxon>
    </lineage>
</organism>
<accession>A0A5S5CAH8</accession>
<dbReference type="EMBL" id="VNHS01000004">
    <property type="protein sequence ID" value="TYP75512.1"/>
    <property type="molecule type" value="Genomic_DNA"/>
</dbReference>
<evidence type="ECO:0008006" key="3">
    <source>
        <dbReference type="Google" id="ProtNLM"/>
    </source>
</evidence>